<keyword evidence="7" id="KW-0458">Lysosome</keyword>
<keyword evidence="4 26" id="KW-0812">Transmembrane</keyword>
<feature type="domain" description="Major facilitator superfamily (MFS) profile" evidence="27">
    <location>
        <begin position="40"/>
        <end position="441"/>
    </location>
</feature>
<comment type="subcellular location">
    <subcellularLocation>
        <location evidence="1">Lysosome membrane</location>
        <topology evidence="1">Multi-pass membrane protein</topology>
    </subcellularLocation>
</comment>
<reference evidence="28 29" key="2">
    <citation type="journal article" date="2010" name="Nucleic Acids Res.">
        <title>BeetleBase in 2010: revisions to provide comprehensive genomic information for Tribolium castaneum.</title>
        <authorList>
            <person name="Kim H.S."/>
            <person name="Murphy T."/>
            <person name="Xia J."/>
            <person name="Caragea D."/>
            <person name="Park Y."/>
            <person name="Beeman R.W."/>
            <person name="Lorenzen M.D."/>
            <person name="Butcher S."/>
            <person name="Manak J.R."/>
            <person name="Brown S.J."/>
        </authorList>
    </citation>
    <scope>GENOME REANNOTATION</scope>
    <source>
        <strain evidence="28 29">Georgia GA2</strain>
    </source>
</reference>
<keyword evidence="3" id="KW-0813">Transport</keyword>
<comment type="catalytic activity">
    <reaction evidence="19">
        <text>L-alanyl-L-lysine(out) = L-alanyl-L-lysine(in)</text>
        <dbReference type="Rhea" id="RHEA:79415"/>
        <dbReference type="ChEBI" id="CHEBI:192470"/>
    </reaction>
</comment>
<feature type="region of interest" description="Disordered" evidence="25">
    <location>
        <begin position="1"/>
        <end position="22"/>
    </location>
</feature>
<evidence type="ECO:0000256" key="24">
    <source>
        <dbReference type="ARBA" id="ARBA00046376"/>
    </source>
</evidence>
<evidence type="ECO:0000256" key="15">
    <source>
        <dbReference type="ARBA" id="ARBA00044899"/>
    </source>
</evidence>
<gene>
    <name evidence="28" type="primary">AUGUSTUS-3.0.2_14393</name>
    <name evidence="28" type="ORF">TcasGA2_TC014393</name>
</gene>
<comment type="catalytic activity">
    <reaction evidence="12">
        <text>L-lysyl-L-alpha-amino acid(out) = L-lysyl-L-alpha-amino acid(in)</text>
        <dbReference type="Rhea" id="RHEA:79387"/>
        <dbReference type="ChEBI" id="CHEBI:229965"/>
    </reaction>
</comment>
<dbReference type="Proteomes" id="UP000007266">
    <property type="component" value="Linkage group 5"/>
</dbReference>
<comment type="catalytic activity">
    <reaction evidence="10">
        <text>L-alpha-aminoacyl-L-arginine(out) = L-alpha-aminoacyl-L-arginine(in)</text>
        <dbReference type="Rhea" id="RHEA:79367"/>
        <dbReference type="ChEBI" id="CHEBI:229968"/>
    </reaction>
</comment>
<evidence type="ECO:0000256" key="2">
    <source>
        <dbReference type="ARBA" id="ARBA00008335"/>
    </source>
</evidence>
<feature type="transmembrane region" description="Helical" evidence="26">
    <location>
        <begin position="41"/>
        <end position="58"/>
    </location>
</feature>
<evidence type="ECO:0000256" key="7">
    <source>
        <dbReference type="ARBA" id="ARBA00023228"/>
    </source>
</evidence>
<comment type="catalytic activity">
    <reaction evidence="15">
        <text>L-arginyl-L-alpha-amino acid(out) = L-arginyl-L-alpha-amino acid(in)</text>
        <dbReference type="Rhea" id="RHEA:79371"/>
        <dbReference type="ChEBI" id="CHEBI:84315"/>
    </reaction>
</comment>
<feature type="transmembrane region" description="Helical" evidence="26">
    <location>
        <begin position="170"/>
        <end position="189"/>
    </location>
</feature>
<keyword evidence="29" id="KW-1185">Reference proteome</keyword>
<dbReference type="Gene3D" id="1.20.1250.20">
    <property type="entry name" value="MFS general substrate transporter like domains"/>
    <property type="match status" value="2"/>
</dbReference>
<dbReference type="HOGENOM" id="CLU_024694_3_1_1"/>
<organism evidence="28 29">
    <name type="scientific">Tribolium castaneum</name>
    <name type="common">Red flour beetle</name>
    <dbReference type="NCBI Taxonomy" id="7070"/>
    <lineage>
        <taxon>Eukaryota</taxon>
        <taxon>Metazoa</taxon>
        <taxon>Ecdysozoa</taxon>
        <taxon>Arthropoda</taxon>
        <taxon>Hexapoda</taxon>
        <taxon>Insecta</taxon>
        <taxon>Pterygota</taxon>
        <taxon>Neoptera</taxon>
        <taxon>Endopterygota</taxon>
        <taxon>Coleoptera</taxon>
        <taxon>Polyphaga</taxon>
        <taxon>Cucujiformia</taxon>
        <taxon>Tenebrionidae</taxon>
        <taxon>Tenebrionidae incertae sedis</taxon>
        <taxon>Tribolium</taxon>
    </lineage>
</organism>
<dbReference type="Pfam" id="PF07690">
    <property type="entry name" value="MFS_1"/>
    <property type="match status" value="1"/>
</dbReference>
<feature type="transmembrane region" description="Helical" evidence="26">
    <location>
        <begin position="352"/>
        <end position="373"/>
    </location>
</feature>
<sequence length="510" mass="56826">MEGGPNIQEADDTINSSTAEEGGNSGCYYSCCDPRGRLHRFIALIFMCFLGFGSYFCYDNPAALEGHIEKTLNITTTQYSLLYSMYSWPNVVLCFVGGFLIDRVFGIRLGTNIYSGLTLLGQIIFASGALFDVFWIMIMGRFIFGIGAESLAVAQNNYAVLWFKGKELNMVFGLQLSFARIGSTVNFLVMESIYQWVNKEYKGTELLGIVLFVATSTCLFSMLCALVLGFMDKRAENLLRRHETTNPEVVRFTDVIEFKFTFWLIAVICVSYYVAIFPFIALGEDLFIKKFHMSKQEANTINSLIYLISGVASPLVGLFIDKVGKNILWIVVAISVTIGSHTLWAFTDVNAYVGMVILGLAYACLASSLWPLVSLIIPEYQLGTAYGVCQAIQNLGLAVFTIVAGHIKDTYGYIWLEVFFICTLIVALVFTLVLWLVDMYQRGVLNMTPGNRVAHQERLSSAADAEKQRLLSSEASSSNDNDNLQPSSDFEIRNRYLSRIGAPVSDNTEE</sequence>
<feature type="region of interest" description="Disordered" evidence="25">
    <location>
        <begin position="467"/>
        <end position="490"/>
    </location>
</feature>
<comment type="function">
    <text evidence="23">Lysosomal dipeptide uniporter that selectively exports lysine, arginine or histidine-containing dipeptides with a net positive charge from the lysosome lumen into the cytosol. Could play a role in a specific type of protein O-glycosylation indirectly regulating macrophages migration and tissue invasion. Also essential for liver homeostasis.</text>
</comment>
<dbReference type="eggNOG" id="KOG4686">
    <property type="taxonomic scope" value="Eukaryota"/>
</dbReference>
<feature type="transmembrane region" description="Helical" evidence="26">
    <location>
        <begin position="327"/>
        <end position="346"/>
    </location>
</feature>
<dbReference type="InterPro" id="IPR020846">
    <property type="entry name" value="MFS_dom"/>
</dbReference>
<comment type="catalytic activity">
    <reaction evidence="20">
        <text>L-lysyl-glycine(out) = L-lysyl-glycine(in)</text>
        <dbReference type="Rhea" id="RHEA:79407"/>
        <dbReference type="ChEBI" id="CHEBI:191202"/>
    </reaction>
</comment>
<evidence type="ECO:0000256" key="23">
    <source>
        <dbReference type="ARBA" id="ARBA00045709"/>
    </source>
</evidence>
<dbReference type="InterPro" id="IPR052187">
    <property type="entry name" value="MFSD1"/>
</dbReference>
<evidence type="ECO:0000256" key="17">
    <source>
        <dbReference type="ARBA" id="ARBA00044903"/>
    </source>
</evidence>
<feature type="compositionally biased region" description="Low complexity" evidence="25">
    <location>
        <begin position="470"/>
        <end position="484"/>
    </location>
</feature>
<keyword evidence="6 26" id="KW-0472">Membrane</keyword>
<evidence type="ECO:0000256" key="13">
    <source>
        <dbReference type="ARBA" id="ARBA00044893"/>
    </source>
</evidence>
<protein>
    <recommendedName>
        <fullName evidence="21">Lysosomal dipeptide transporter MFSD1</fullName>
    </recommendedName>
    <alternativeName>
        <fullName evidence="22">Major facilitator superfamily domain-containing protein 1</fullName>
    </alternativeName>
</protein>
<comment type="catalytic activity">
    <reaction evidence="8">
        <text>L-lysyl-L-alanine(out) = L-lysyl-L-alanine(in)</text>
        <dbReference type="Rhea" id="RHEA:79399"/>
        <dbReference type="ChEBI" id="CHEBI:229954"/>
    </reaction>
</comment>
<dbReference type="GO" id="GO:0022857">
    <property type="term" value="F:transmembrane transporter activity"/>
    <property type="evidence" value="ECO:0007669"/>
    <property type="project" value="InterPro"/>
</dbReference>
<feature type="transmembrane region" description="Helical" evidence="26">
    <location>
        <begin position="301"/>
        <end position="320"/>
    </location>
</feature>
<evidence type="ECO:0000256" key="11">
    <source>
        <dbReference type="ARBA" id="ARBA00044884"/>
    </source>
</evidence>
<evidence type="ECO:0000256" key="6">
    <source>
        <dbReference type="ARBA" id="ARBA00023136"/>
    </source>
</evidence>
<feature type="transmembrane region" description="Helical" evidence="26">
    <location>
        <begin position="78"/>
        <end position="101"/>
    </location>
</feature>
<evidence type="ECO:0000256" key="16">
    <source>
        <dbReference type="ARBA" id="ARBA00044900"/>
    </source>
</evidence>
<evidence type="ECO:0000259" key="27">
    <source>
        <dbReference type="PROSITE" id="PS50850"/>
    </source>
</evidence>
<proteinExistence type="inferred from homology"/>
<comment type="catalytic activity">
    <reaction evidence="16">
        <text>L-lysyl-L-lysine(out) = L-lysyl-L-lysine(in)</text>
        <dbReference type="Rhea" id="RHEA:79403"/>
        <dbReference type="ChEBI" id="CHEBI:229956"/>
    </reaction>
</comment>
<evidence type="ECO:0000256" key="10">
    <source>
        <dbReference type="ARBA" id="ARBA00044881"/>
    </source>
</evidence>
<evidence type="ECO:0000256" key="3">
    <source>
        <dbReference type="ARBA" id="ARBA00022448"/>
    </source>
</evidence>
<evidence type="ECO:0000256" key="12">
    <source>
        <dbReference type="ARBA" id="ARBA00044891"/>
    </source>
</evidence>
<keyword evidence="5 26" id="KW-1133">Transmembrane helix</keyword>
<reference evidence="28 29" key="1">
    <citation type="journal article" date="2008" name="Nature">
        <title>The genome of the model beetle and pest Tribolium castaneum.</title>
        <authorList>
            <consortium name="Tribolium Genome Sequencing Consortium"/>
            <person name="Richards S."/>
            <person name="Gibbs R.A."/>
            <person name="Weinstock G.M."/>
            <person name="Brown S.J."/>
            <person name="Denell R."/>
            <person name="Beeman R.W."/>
            <person name="Gibbs R."/>
            <person name="Beeman R.W."/>
            <person name="Brown S.J."/>
            <person name="Bucher G."/>
            <person name="Friedrich M."/>
            <person name="Grimmelikhuijzen C.J."/>
            <person name="Klingler M."/>
            <person name="Lorenzen M."/>
            <person name="Richards S."/>
            <person name="Roth S."/>
            <person name="Schroder R."/>
            <person name="Tautz D."/>
            <person name="Zdobnov E.M."/>
            <person name="Muzny D."/>
            <person name="Gibbs R.A."/>
            <person name="Weinstock G.M."/>
            <person name="Attaway T."/>
            <person name="Bell S."/>
            <person name="Buhay C.J."/>
            <person name="Chandrabose M.N."/>
            <person name="Chavez D."/>
            <person name="Clerk-Blankenburg K.P."/>
            <person name="Cree A."/>
            <person name="Dao M."/>
            <person name="Davis C."/>
            <person name="Chacko J."/>
            <person name="Dinh H."/>
            <person name="Dugan-Rocha S."/>
            <person name="Fowler G."/>
            <person name="Garner T.T."/>
            <person name="Garnes J."/>
            <person name="Gnirke A."/>
            <person name="Hawes A."/>
            <person name="Hernandez J."/>
            <person name="Hines S."/>
            <person name="Holder M."/>
            <person name="Hume J."/>
            <person name="Jhangiani S.N."/>
            <person name="Joshi V."/>
            <person name="Khan Z.M."/>
            <person name="Jackson L."/>
            <person name="Kovar C."/>
            <person name="Kowis A."/>
            <person name="Lee S."/>
            <person name="Lewis L.R."/>
            <person name="Margolis J."/>
            <person name="Morgan M."/>
            <person name="Nazareth L.V."/>
            <person name="Nguyen N."/>
            <person name="Okwuonu G."/>
            <person name="Parker D."/>
            <person name="Richards S."/>
            <person name="Ruiz S.J."/>
            <person name="Santibanez J."/>
            <person name="Savard J."/>
            <person name="Scherer S.E."/>
            <person name="Schneider B."/>
            <person name="Sodergren E."/>
            <person name="Tautz D."/>
            <person name="Vattahil S."/>
            <person name="Villasana D."/>
            <person name="White C.S."/>
            <person name="Wright R."/>
            <person name="Park Y."/>
            <person name="Beeman R.W."/>
            <person name="Lord J."/>
            <person name="Oppert B."/>
            <person name="Lorenzen M."/>
            <person name="Brown S."/>
            <person name="Wang L."/>
            <person name="Savard J."/>
            <person name="Tautz D."/>
            <person name="Richards S."/>
            <person name="Weinstock G."/>
            <person name="Gibbs R.A."/>
            <person name="Liu Y."/>
            <person name="Worley K."/>
            <person name="Weinstock G."/>
            <person name="Elsik C.G."/>
            <person name="Reese J.T."/>
            <person name="Elhaik E."/>
            <person name="Landan G."/>
            <person name="Graur D."/>
            <person name="Arensburger P."/>
            <person name="Atkinson P."/>
            <person name="Beeman R.W."/>
            <person name="Beidler J."/>
            <person name="Brown S.J."/>
            <person name="Demuth J.P."/>
            <person name="Drury D.W."/>
            <person name="Du Y.Z."/>
            <person name="Fujiwara H."/>
            <person name="Lorenzen M."/>
            <person name="Maselli V."/>
            <person name="Osanai M."/>
            <person name="Park Y."/>
            <person name="Robertson H.M."/>
            <person name="Tu Z."/>
            <person name="Wang J.J."/>
            <person name="Wang S."/>
            <person name="Richards S."/>
            <person name="Song H."/>
            <person name="Zhang L."/>
            <person name="Sodergren E."/>
            <person name="Werner D."/>
            <person name="Stanke M."/>
            <person name="Morgenstern B."/>
            <person name="Solovyev V."/>
            <person name="Kosarev P."/>
            <person name="Brown G."/>
            <person name="Chen H.C."/>
            <person name="Ermolaeva O."/>
            <person name="Hlavina W."/>
            <person name="Kapustin Y."/>
            <person name="Kiryutin B."/>
            <person name="Kitts P."/>
            <person name="Maglott D."/>
            <person name="Pruitt K."/>
            <person name="Sapojnikov V."/>
            <person name="Souvorov A."/>
            <person name="Mackey A.J."/>
            <person name="Waterhouse R.M."/>
            <person name="Wyder S."/>
            <person name="Zdobnov E.M."/>
            <person name="Zdobnov E.M."/>
            <person name="Wyder S."/>
            <person name="Kriventseva E.V."/>
            <person name="Kadowaki T."/>
            <person name="Bork P."/>
            <person name="Aranda M."/>
            <person name="Bao R."/>
            <person name="Beermann A."/>
            <person name="Berns N."/>
            <person name="Bolognesi R."/>
            <person name="Bonneton F."/>
            <person name="Bopp D."/>
            <person name="Brown S.J."/>
            <person name="Bucher G."/>
            <person name="Butts T."/>
            <person name="Chaumot A."/>
            <person name="Denell R.E."/>
            <person name="Ferrier D.E."/>
            <person name="Friedrich M."/>
            <person name="Gordon C.M."/>
            <person name="Jindra M."/>
            <person name="Klingler M."/>
            <person name="Lan Q."/>
            <person name="Lattorff H.M."/>
            <person name="Laudet V."/>
            <person name="von Levetsow C."/>
            <person name="Liu Z."/>
            <person name="Lutz R."/>
            <person name="Lynch J.A."/>
            <person name="da Fonseca R.N."/>
            <person name="Posnien N."/>
            <person name="Reuter R."/>
            <person name="Roth S."/>
            <person name="Savard J."/>
            <person name="Schinko J.B."/>
            <person name="Schmitt C."/>
            <person name="Schoppmeier M."/>
            <person name="Schroder R."/>
            <person name="Shippy T.D."/>
            <person name="Simonnet F."/>
            <person name="Marques-Souza H."/>
            <person name="Tautz D."/>
            <person name="Tomoyasu Y."/>
            <person name="Trauner J."/>
            <person name="Van der Zee M."/>
            <person name="Vervoort M."/>
            <person name="Wittkopp N."/>
            <person name="Wimmer E.A."/>
            <person name="Yang X."/>
            <person name="Jones A.K."/>
            <person name="Sattelle D.B."/>
            <person name="Ebert P.R."/>
            <person name="Nelson D."/>
            <person name="Scott J.G."/>
            <person name="Beeman R.W."/>
            <person name="Muthukrishnan S."/>
            <person name="Kramer K.J."/>
            <person name="Arakane Y."/>
            <person name="Beeman R.W."/>
            <person name="Zhu Q."/>
            <person name="Hogenkamp D."/>
            <person name="Dixit R."/>
            <person name="Oppert B."/>
            <person name="Jiang H."/>
            <person name="Zou Z."/>
            <person name="Marshall J."/>
            <person name="Elpidina E."/>
            <person name="Vinokurov K."/>
            <person name="Oppert C."/>
            <person name="Zou Z."/>
            <person name="Evans J."/>
            <person name="Lu Z."/>
            <person name="Zhao P."/>
            <person name="Sumathipala N."/>
            <person name="Altincicek B."/>
            <person name="Vilcinskas A."/>
            <person name="Williams M."/>
            <person name="Hultmark D."/>
            <person name="Hetru C."/>
            <person name="Jiang H."/>
            <person name="Grimmelikhuijzen C.J."/>
            <person name="Hauser F."/>
            <person name="Cazzamali G."/>
            <person name="Williamson M."/>
            <person name="Park Y."/>
            <person name="Li B."/>
            <person name="Tanaka Y."/>
            <person name="Predel R."/>
            <person name="Neupert S."/>
            <person name="Schachtner J."/>
            <person name="Verleyen P."/>
            <person name="Raible F."/>
            <person name="Bork P."/>
            <person name="Friedrich M."/>
            <person name="Walden K.K."/>
            <person name="Robertson H.M."/>
            <person name="Angeli S."/>
            <person name="Foret S."/>
            <person name="Bucher G."/>
            <person name="Schuetz S."/>
            <person name="Maleszka R."/>
            <person name="Wimmer E.A."/>
            <person name="Beeman R.W."/>
            <person name="Lorenzen M."/>
            <person name="Tomoyasu Y."/>
            <person name="Miller S.C."/>
            <person name="Grossmann D."/>
            <person name="Bucher G."/>
        </authorList>
    </citation>
    <scope>NUCLEOTIDE SEQUENCE [LARGE SCALE GENOMIC DNA]</scope>
    <source>
        <strain evidence="28 29">Georgia GA2</strain>
    </source>
</reference>
<comment type="subunit">
    <text evidence="24">Homodimer. Interacts with lysosomal protein GLMP (via lumenal domain); the interaction starts while both proteins are still in the endoplasmic reticulum and is required for stabilization of MFSD1 in lysosomes but has no direct effect on its targeting to lysosomes or transporter activity.</text>
</comment>
<evidence type="ECO:0000256" key="5">
    <source>
        <dbReference type="ARBA" id="ARBA00022989"/>
    </source>
</evidence>
<dbReference type="SUPFAM" id="SSF103473">
    <property type="entry name" value="MFS general substrate transporter"/>
    <property type="match status" value="1"/>
</dbReference>
<dbReference type="PANTHER" id="PTHR23512">
    <property type="entry name" value="MAJOR FACILITATOR SUPERFAMILY DOMAIN-CONTAINING PROTEIN 1"/>
    <property type="match status" value="1"/>
</dbReference>
<comment type="catalytic activity">
    <reaction evidence="11">
        <text>L-alpha-aminoacyl-L-histidine(out) = L-alpha-aminoacyl-L-histidine(in)</text>
        <dbReference type="Rhea" id="RHEA:79375"/>
        <dbReference type="ChEBI" id="CHEBI:229967"/>
    </reaction>
</comment>
<feature type="transmembrane region" description="Helical" evidence="26">
    <location>
        <begin position="413"/>
        <end position="437"/>
    </location>
</feature>
<feature type="transmembrane region" description="Helical" evidence="26">
    <location>
        <begin position="113"/>
        <end position="136"/>
    </location>
</feature>
<evidence type="ECO:0000256" key="4">
    <source>
        <dbReference type="ARBA" id="ARBA00022692"/>
    </source>
</evidence>
<dbReference type="GO" id="GO:0005765">
    <property type="term" value="C:lysosomal membrane"/>
    <property type="evidence" value="ECO:0007669"/>
    <property type="project" value="UniProtKB-SubCell"/>
</dbReference>
<dbReference type="CDD" id="cd17340">
    <property type="entry name" value="MFS_MFSD1"/>
    <property type="match status" value="1"/>
</dbReference>
<evidence type="ECO:0000256" key="22">
    <source>
        <dbReference type="ARBA" id="ARBA00045018"/>
    </source>
</evidence>
<dbReference type="EMBL" id="KQ971343">
    <property type="protein sequence ID" value="EFA04148.1"/>
    <property type="molecule type" value="Genomic_DNA"/>
</dbReference>
<feature type="transmembrane region" description="Helical" evidence="26">
    <location>
        <begin position="209"/>
        <end position="231"/>
    </location>
</feature>
<evidence type="ECO:0000313" key="29">
    <source>
        <dbReference type="Proteomes" id="UP000007266"/>
    </source>
</evidence>
<evidence type="ECO:0000256" key="25">
    <source>
        <dbReference type="SAM" id="MobiDB-lite"/>
    </source>
</evidence>
<evidence type="ECO:0000256" key="8">
    <source>
        <dbReference type="ARBA" id="ARBA00044876"/>
    </source>
</evidence>
<feature type="transmembrane region" description="Helical" evidence="26">
    <location>
        <begin position="260"/>
        <end position="281"/>
    </location>
</feature>
<evidence type="ECO:0000256" key="21">
    <source>
        <dbReference type="ARBA" id="ARBA00044985"/>
    </source>
</evidence>
<evidence type="ECO:0000256" key="19">
    <source>
        <dbReference type="ARBA" id="ARBA00044919"/>
    </source>
</evidence>
<evidence type="ECO:0000256" key="20">
    <source>
        <dbReference type="ARBA" id="ARBA00044924"/>
    </source>
</evidence>
<evidence type="ECO:0000256" key="18">
    <source>
        <dbReference type="ARBA" id="ARBA00044912"/>
    </source>
</evidence>
<comment type="catalytic activity">
    <reaction evidence="14">
        <text>L-aspartyl-L-lysine(out) = L-aspartyl-L-lysine(in)</text>
        <dbReference type="Rhea" id="RHEA:79411"/>
        <dbReference type="ChEBI" id="CHEBI:229953"/>
    </reaction>
</comment>
<evidence type="ECO:0000256" key="9">
    <source>
        <dbReference type="ARBA" id="ARBA00044878"/>
    </source>
</evidence>
<evidence type="ECO:0000256" key="14">
    <source>
        <dbReference type="ARBA" id="ARBA00044898"/>
    </source>
</evidence>
<comment type="catalytic activity">
    <reaction evidence="9">
        <text>L-histidyl-glycine(out) = L-histidyl-glycine(in)</text>
        <dbReference type="Rhea" id="RHEA:79395"/>
        <dbReference type="ChEBI" id="CHEBI:229957"/>
    </reaction>
</comment>
<feature type="transmembrane region" description="Helical" evidence="26">
    <location>
        <begin position="385"/>
        <end position="407"/>
    </location>
</feature>
<evidence type="ECO:0000256" key="1">
    <source>
        <dbReference type="ARBA" id="ARBA00004155"/>
    </source>
</evidence>
<name>D6WLP8_TRICA</name>
<dbReference type="InterPro" id="IPR036259">
    <property type="entry name" value="MFS_trans_sf"/>
</dbReference>
<dbReference type="AlphaFoldDB" id="D6WLP8"/>
<comment type="catalytic activity">
    <reaction evidence="17">
        <text>L-arginyl-glycine(out) = L-arginyl-glycine(in)</text>
        <dbReference type="Rhea" id="RHEA:79391"/>
        <dbReference type="ChEBI" id="CHEBI:229955"/>
    </reaction>
</comment>
<dbReference type="PANTHER" id="PTHR23512:SF3">
    <property type="entry name" value="MAJOR FACILITATOR SUPERFAMILY DOMAIN-CONTAINING PROTEIN 1"/>
    <property type="match status" value="1"/>
</dbReference>
<comment type="catalytic activity">
    <reaction evidence="13">
        <text>L-alpha-aminoacyl-L-lysine(out) = L-alpha-aminoacyl-L-lysine(in)</text>
        <dbReference type="Rhea" id="RHEA:79383"/>
        <dbReference type="ChEBI" id="CHEBI:229966"/>
    </reaction>
</comment>
<accession>D6WLP8</accession>
<dbReference type="PhylomeDB" id="D6WLP8"/>
<evidence type="ECO:0000256" key="26">
    <source>
        <dbReference type="SAM" id="Phobius"/>
    </source>
</evidence>
<comment type="similarity">
    <text evidence="2">Belongs to the major facilitator superfamily.</text>
</comment>
<dbReference type="PROSITE" id="PS50850">
    <property type="entry name" value="MFS"/>
    <property type="match status" value="1"/>
</dbReference>
<dbReference type="InterPro" id="IPR011701">
    <property type="entry name" value="MFS"/>
</dbReference>
<comment type="catalytic activity">
    <reaction evidence="18">
        <text>L-histidyl-L-alpha-amino acid(out) = L-histidyl-L-alpha-amino acid(in)</text>
        <dbReference type="Rhea" id="RHEA:79379"/>
        <dbReference type="ChEBI" id="CHEBI:229964"/>
    </reaction>
</comment>
<evidence type="ECO:0000313" key="28">
    <source>
        <dbReference type="EMBL" id="EFA04148.1"/>
    </source>
</evidence>